<proteinExistence type="predicted"/>
<dbReference type="WBParaSite" id="PEQ_0001284201-mRNA-1">
    <property type="protein sequence ID" value="PEQ_0001284201-mRNA-1"/>
    <property type="gene ID" value="PEQ_0001284201"/>
</dbReference>
<accession>A0A914S3D5</accession>
<dbReference type="Proteomes" id="UP000887564">
    <property type="component" value="Unplaced"/>
</dbReference>
<protein>
    <submittedName>
        <fullName evidence="2">Uncharacterized protein</fullName>
    </submittedName>
</protein>
<dbReference type="AlphaFoldDB" id="A0A914S3D5"/>
<evidence type="ECO:0000313" key="1">
    <source>
        <dbReference type="Proteomes" id="UP000887564"/>
    </source>
</evidence>
<sequence>MSAQVNKQIYEVGAAEHSKPMHLRAEYDEPSSTVCSALYRVSGPCGGHRQRGRALELFRDDQRRMHMQLMKFT</sequence>
<name>A0A914S3D5_PAREQ</name>
<evidence type="ECO:0000313" key="2">
    <source>
        <dbReference type="WBParaSite" id="PEQ_0001284201-mRNA-1"/>
    </source>
</evidence>
<organism evidence="1 2">
    <name type="scientific">Parascaris equorum</name>
    <name type="common">Equine roundworm</name>
    <dbReference type="NCBI Taxonomy" id="6256"/>
    <lineage>
        <taxon>Eukaryota</taxon>
        <taxon>Metazoa</taxon>
        <taxon>Ecdysozoa</taxon>
        <taxon>Nematoda</taxon>
        <taxon>Chromadorea</taxon>
        <taxon>Rhabditida</taxon>
        <taxon>Spirurina</taxon>
        <taxon>Ascaridomorpha</taxon>
        <taxon>Ascaridoidea</taxon>
        <taxon>Ascarididae</taxon>
        <taxon>Parascaris</taxon>
    </lineage>
</organism>
<keyword evidence="1" id="KW-1185">Reference proteome</keyword>
<reference evidence="2" key="1">
    <citation type="submission" date="2022-11" db="UniProtKB">
        <authorList>
            <consortium name="WormBaseParasite"/>
        </authorList>
    </citation>
    <scope>IDENTIFICATION</scope>
</reference>